<keyword evidence="1" id="KW-0813">Transport</keyword>
<dbReference type="GO" id="GO:0006829">
    <property type="term" value="P:zinc ion transport"/>
    <property type="evidence" value="ECO:0007669"/>
    <property type="project" value="InterPro"/>
</dbReference>
<gene>
    <name evidence="2" type="primary">MTPC4_2</name>
    <name evidence="2" type="ORF">Zm00014a_041022</name>
</gene>
<evidence type="ECO:0000256" key="1">
    <source>
        <dbReference type="ARBA" id="ARBA00022448"/>
    </source>
</evidence>
<dbReference type="ExpressionAtlas" id="A0A3L6G527">
    <property type="expression patterns" value="baseline and differential"/>
</dbReference>
<evidence type="ECO:0000313" key="2">
    <source>
        <dbReference type="EMBL" id="PWZ43677.1"/>
    </source>
</evidence>
<dbReference type="EMBL" id="NCVQ01000002">
    <property type="protein sequence ID" value="PWZ43677.1"/>
    <property type="molecule type" value="Genomic_DNA"/>
</dbReference>
<comment type="caution">
    <text evidence="2">The sequence shown here is derived from an EMBL/GenBank/DDBJ whole genome shotgun (WGS) entry which is preliminary data.</text>
</comment>
<dbReference type="PANTHER" id="PTHR13414:SF9">
    <property type="entry name" value="PROTON-COUPLED ZINC ANTIPORTER SLC30A9, MITOCHONDRIAL"/>
    <property type="match status" value="1"/>
</dbReference>
<accession>A0A3L6G527</accession>
<proteinExistence type="predicted"/>
<dbReference type="AlphaFoldDB" id="A0A3L6G527"/>
<name>A0A3L6G527_MAIZE</name>
<dbReference type="PANTHER" id="PTHR13414">
    <property type="entry name" value="HUEL-CATION TRANSPORTER"/>
    <property type="match status" value="1"/>
</dbReference>
<evidence type="ECO:0000313" key="3">
    <source>
        <dbReference type="Proteomes" id="UP000251960"/>
    </source>
</evidence>
<dbReference type="InterPro" id="IPR040177">
    <property type="entry name" value="SLC30A9"/>
</dbReference>
<organism evidence="2 3">
    <name type="scientific">Zea mays</name>
    <name type="common">Maize</name>
    <dbReference type="NCBI Taxonomy" id="4577"/>
    <lineage>
        <taxon>Eukaryota</taxon>
        <taxon>Viridiplantae</taxon>
        <taxon>Streptophyta</taxon>
        <taxon>Embryophyta</taxon>
        <taxon>Tracheophyta</taxon>
        <taxon>Spermatophyta</taxon>
        <taxon>Magnoliopsida</taxon>
        <taxon>Liliopsida</taxon>
        <taxon>Poales</taxon>
        <taxon>Poaceae</taxon>
        <taxon>PACMAD clade</taxon>
        <taxon>Panicoideae</taxon>
        <taxon>Andropogonodae</taxon>
        <taxon>Andropogoneae</taxon>
        <taxon>Tripsacinae</taxon>
        <taxon>Zea</taxon>
    </lineage>
</organism>
<sequence length="179" mass="20250">MTGYFSGELVAIFLIQRNRHALIGRAIDDHDMQRVLEFLKSDQVVDALYDCKSEVIGPGFFRFKAEIGSLYILAFHRISKTVTSFSSLSVHFNGVVLVQNYLERTGRGTWAKQFREAAMSKDDTELLRVMANYGEDVVEALGYEVDRLESEIKKLVPGIKHVDIEAHNPEGLTLRAEVL</sequence>
<dbReference type="Proteomes" id="UP000251960">
    <property type="component" value="Chromosome 10"/>
</dbReference>
<dbReference type="GO" id="GO:0008324">
    <property type="term" value="F:monoatomic cation transmembrane transporter activity"/>
    <property type="evidence" value="ECO:0007669"/>
    <property type="project" value="InterPro"/>
</dbReference>
<reference evidence="2 3" key="1">
    <citation type="journal article" date="2018" name="Nat. Genet.">
        <title>Extensive intraspecific gene order and gene structural variations between Mo17 and other maize genomes.</title>
        <authorList>
            <person name="Sun S."/>
            <person name="Zhou Y."/>
            <person name="Chen J."/>
            <person name="Shi J."/>
            <person name="Zhao H."/>
            <person name="Zhao H."/>
            <person name="Song W."/>
            <person name="Zhang M."/>
            <person name="Cui Y."/>
            <person name="Dong X."/>
            <person name="Liu H."/>
            <person name="Ma X."/>
            <person name="Jiao Y."/>
            <person name="Wang B."/>
            <person name="Wei X."/>
            <person name="Stein J.C."/>
            <person name="Glaubitz J.C."/>
            <person name="Lu F."/>
            <person name="Yu G."/>
            <person name="Liang C."/>
            <person name="Fengler K."/>
            <person name="Li B."/>
            <person name="Rafalski A."/>
            <person name="Schnable P.S."/>
            <person name="Ware D.H."/>
            <person name="Buckler E.S."/>
            <person name="Lai J."/>
        </authorList>
    </citation>
    <scope>NUCLEOTIDE SEQUENCE [LARGE SCALE GENOMIC DNA]</scope>
    <source>
        <strain evidence="3">cv. Missouri 17</strain>
        <tissue evidence="2">Seedling</tissue>
    </source>
</reference>
<protein>
    <submittedName>
        <fullName evidence="2">Metal tolerance protein C4</fullName>
    </submittedName>
</protein>